<protein>
    <submittedName>
        <fullName evidence="1">Uncharacterized protein</fullName>
    </submittedName>
</protein>
<gene>
    <name evidence="1" type="ORF">HX89_11365</name>
</gene>
<dbReference type="GeneID" id="41841688"/>
<accession>A0A075JMQ2</accession>
<dbReference type="PROSITE" id="PS51257">
    <property type="entry name" value="PROKAR_LIPOPROTEIN"/>
    <property type="match status" value="1"/>
</dbReference>
<evidence type="ECO:0000313" key="2">
    <source>
        <dbReference type="Proteomes" id="UP000027986"/>
    </source>
</evidence>
<reference evidence="1 2" key="1">
    <citation type="submission" date="2014-07" db="EMBL/GenBank/DDBJ databases">
        <title>Genome Sequencing of Dermacoccus nishinomiyaensis.</title>
        <authorList>
            <person name="Hong K.W."/>
            <person name="Chan K.G."/>
        </authorList>
    </citation>
    <scope>NUCLEOTIDE SEQUENCE [LARGE SCALE GENOMIC DNA]</scope>
    <source>
        <strain evidence="1 2">M25</strain>
    </source>
</reference>
<dbReference type="AlphaFoldDB" id="A0A075JMQ2"/>
<dbReference type="HOGENOM" id="CLU_2011539_0_0_11"/>
<dbReference type="KEGG" id="dni:HX89_11365"/>
<sequence length="123" mass="12531">MRTWAIATVTPLLVLTACSAQTHRFDSATELRSAAVNAGLHCTGYNPTTPPAGASSSGECVGGTHAVFVVYDGENAAKKAITDATGKLTGDDAVLAGPNWYVMSSTSALDGIKDSIGGDIKSK</sequence>
<name>A0A075JMQ2_9MICO</name>
<evidence type="ECO:0000313" key="1">
    <source>
        <dbReference type="EMBL" id="AIF41438.1"/>
    </source>
</evidence>
<keyword evidence="2" id="KW-1185">Reference proteome</keyword>
<proteinExistence type="predicted"/>
<dbReference type="RefSeq" id="WP_038569213.1">
    <property type="nucleotide sequence ID" value="NZ_CP008889.1"/>
</dbReference>
<organism evidence="1 2">
    <name type="scientific">Dermacoccus nishinomiyaensis</name>
    <dbReference type="NCBI Taxonomy" id="1274"/>
    <lineage>
        <taxon>Bacteria</taxon>
        <taxon>Bacillati</taxon>
        <taxon>Actinomycetota</taxon>
        <taxon>Actinomycetes</taxon>
        <taxon>Micrococcales</taxon>
        <taxon>Dermacoccaceae</taxon>
        <taxon>Dermacoccus</taxon>
    </lineage>
</organism>
<dbReference type="Proteomes" id="UP000027986">
    <property type="component" value="Chromosome"/>
</dbReference>
<dbReference type="EMBL" id="CP008889">
    <property type="protein sequence ID" value="AIF41438.1"/>
    <property type="molecule type" value="Genomic_DNA"/>
</dbReference>